<accession>E9ELF6</accession>
<dbReference type="InterPro" id="IPR029063">
    <property type="entry name" value="SAM-dependent_MTases_sf"/>
</dbReference>
<dbReference type="RefSeq" id="XP_007817197.1">
    <property type="nucleotide sequence ID" value="XM_007819006.1"/>
</dbReference>
<evidence type="ECO:0000313" key="2">
    <source>
        <dbReference type="Proteomes" id="UP000002498"/>
    </source>
</evidence>
<dbReference type="Proteomes" id="UP000002498">
    <property type="component" value="Unassembled WGS sequence"/>
</dbReference>
<dbReference type="OrthoDB" id="4932619at2759"/>
<dbReference type="SUPFAM" id="SSF53335">
    <property type="entry name" value="S-adenosyl-L-methionine-dependent methyltransferases"/>
    <property type="match status" value="1"/>
</dbReference>
<dbReference type="GeneID" id="19255294"/>
<dbReference type="KEGG" id="maj:MAA_01008"/>
<protein>
    <recommendedName>
        <fullName evidence="3">Methyltransferase domain-containing protein</fullName>
    </recommendedName>
</protein>
<sequence length="239" mass="26581">MCAIADKSGDGELNPNKASFQHIYSEPTPLGYYKTLTPLGYGDYHDQFAQLIDTNKPNLRLGVRRVIDIGCLYGSTAIAYAQGARWTQSIQPQAISHLDMTGVDISENALQFGLKMDVDHDQAGIFTKVINQDLNGALSRDFYHALDNADALLCMMCLSYVRDGVFASVLRRFAQNGGKFAIYSTIPMFDDRCYSPKALGIEVKWSKSVVLRHRALTDDEARMNGGVADSFVRVYLVEF</sequence>
<name>E9ELF6_METRA</name>
<reference evidence="1 2" key="2">
    <citation type="journal article" date="2014" name="Proc. Natl. Acad. Sci. U.S.A.">
        <title>Trajectory and genomic determinants of fungal-pathogen speciation and host adaptation.</title>
        <authorList>
            <person name="Hu X."/>
            <person name="Xiao G."/>
            <person name="Zheng P."/>
            <person name="Shang Y."/>
            <person name="Su Y."/>
            <person name="Zhang X."/>
            <person name="Liu X."/>
            <person name="Zhan S."/>
            <person name="St Leger R.J."/>
            <person name="Wang C."/>
        </authorList>
    </citation>
    <scope>GENOME REANNOTATION</scope>
    <source>
        <strain evidence="2">ARSEF 23 / ATCC MYA-3075</strain>
    </source>
</reference>
<evidence type="ECO:0008006" key="3">
    <source>
        <dbReference type="Google" id="ProtNLM"/>
    </source>
</evidence>
<comment type="caution">
    <text evidence="1">The sequence shown here is derived from an EMBL/GenBank/DDBJ whole genome shotgun (WGS) entry which is preliminary data.</text>
</comment>
<dbReference type="HOGENOM" id="CLU_1161404_0_0_1"/>
<reference evidence="1 2" key="1">
    <citation type="journal article" date="2011" name="PLoS Genet.">
        <title>Genome sequencing and comparative transcriptomics of the model entomopathogenic fungi Metarhizium anisopliae and M. acridum.</title>
        <authorList>
            <person name="Gao Q."/>
            <person name="Jin K."/>
            <person name="Ying S.H."/>
            <person name="Zhang Y."/>
            <person name="Xiao G."/>
            <person name="Shang Y."/>
            <person name="Duan Z."/>
            <person name="Hu X."/>
            <person name="Xie X.Q."/>
            <person name="Zhou G."/>
            <person name="Peng G."/>
            <person name="Luo Z."/>
            <person name="Huang W."/>
            <person name="Wang B."/>
            <person name="Fang W."/>
            <person name="Wang S."/>
            <person name="Zhong Y."/>
            <person name="Ma L.J."/>
            <person name="St Leger R.J."/>
            <person name="Zhao G.P."/>
            <person name="Pei Y."/>
            <person name="Feng M.G."/>
            <person name="Xia Y."/>
            <person name="Wang C."/>
        </authorList>
    </citation>
    <scope>NUCLEOTIDE SEQUENCE [LARGE SCALE GENOMIC DNA]</scope>
    <source>
        <strain evidence="2">ARSEF 23 / ATCC MYA-3075</strain>
    </source>
</reference>
<dbReference type="AlphaFoldDB" id="E9ELF6"/>
<proteinExistence type="predicted"/>
<gene>
    <name evidence="1" type="ORF">MAA_01008</name>
</gene>
<keyword evidence="2" id="KW-1185">Reference proteome</keyword>
<dbReference type="EMBL" id="ADNJ02000008">
    <property type="protein sequence ID" value="EFZ03934.1"/>
    <property type="molecule type" value="Genomic_DNA"/>
</dbReference>
<dbReference type="Gene3D" id="3.40.50.150">
    <property type="entry name" value="Vaccinia Virus protein VP39"/>
    <property type="match status" value="1"/>
</dbReference>
<organism evidence="1 2">
    <name type="scientific">Metarhizium robertsii (strain ARSEF 23 / ATCC MYA-3075)</name>
    <name type="common">Metarhizium anisopliae (strain ARSEF 23)</name>
    <dbReference type="NCBI Taxonomy" id="655844"/>
    <lineage>
        <taxon>Eukaryota</taxon>
        <taxon>Fungi</taxon>
        <taxon>Dikarya</taxon>
        <taxon>Ascomycota</taxon>
        <taxon>Pezizomycotina</taxon>
        <taxon>Sordariomycetes</taxon>
        <taxon>Hypocreomycetidae</taxon>
        <taxon>Hypocreales</taxon>
        <taxon>Clavicipitaceae</taxon>
        <taxon>Metarhizium</taxon>
    </lineage>
</organism>
<evidence type="ECO:0000313" key="1">
    <source>
        <dbReference type="EMBL" id="EFZ03934.1"/>
    </source>
</evidence>